<dbReference type="VEuPathDB" id="MicrosporidiaDB:THOM_0669"/>
<dbReference type="Proteomes" id="UP000011185">
    <property type="component" value="Unassembled WGS sequence"/>
</dbReference>
<proteinExistence type="predicted"/>
<name>L7K009_TRAHO</name>
<organism evidence="2 3">
    <name type="scientific">Trachipleistophora hominis</name>
    <name type="common">Microsporidian parasite</name>
    <dbReference type="NCBI Taxonomy" id="72359"/>
    <lineage>
        <taxon>Eukaryota</taxon>
        <taxon>Fungi</taxon>
        <taxon>Fungi incertae sedis</taxon>
        <taxon>Microsporidia</taxon>
        <taxon>Pleistophoridae</taxon>
        <taxon>Trachipleistophora</taxon>
    </lineage>
</organism>
<gene>
    <name evidence="2" type="ORF">THOM_0669</name>
</gene>
<dbReference type="InParanoid" id="L7K009"/>
<sequence>MYVKIRKQKQVYKSATAAINALQSIINKKNLFIVHEKTKHAFMELKRKYTKRDLRSKILNKLQVCIKVFANVRLSYIRYNQAFVLLYWITLYMELLSGFMCVILVQEDLKYLLEQLEDNVECYSVLINEIIGRPYEAHHRGEWCLVDRDMFNDLIFIVTEFITEYKSENVFWLEQGVVVGKYAHVYDSWFLESWFPFTVDDLNQWTDTMDNRFGIYKFAEARG</sequence>
<keyword evidence="1" id="KW-0472">Membrane</keyword>
<evidence type="ECO:0000313" key="3">
    <source>
        <dbReference type="Proteomes" id="UP000011185"/>
    </source>
</evidence>
<keyword evidence="1" id="KW-1133">Transmembrane helix</keyword>
<evidence type="ECO:0000313" key="2">
    <source>
        <dbReference type="EMBL" id="ELQ76357.1"/>
    </source>
</evidence>
<dbReference type="EMBL" id="JH993854">
    <property type="protein sequence ID" value="ELQ76357.1"/>
    <property type="molecule type" value="Genomic_DNA"/>
</dbReference>
<keyword evidence="1" id="KW-0812">Transmembrane</keyword>
<protein>
    <submittedName>
        <fullName evidence="2">Uncharacterized protein</fullName>
    </submittedName>
</protein>
<keyword evidence="3" id="KW-1185">Reference proteome</keyword>
<feature type="transmembrane region" description="Helical" evidence="1">
    <location>
        <begin position="85"/>
        <end position="105"/>
    </location>
</feature>
<reference evidence="2 3" key="1">
    <citation type="journal article" date="2012" name="PLoS Pathog.">
        <title>The genome of the obligate intracellular parasite Trachipleistophora hominis: new insights into microsporidian genome dynamics and reductive evolution.</title>
        <authorList>
            <person name="Heinz E."/>
            <person name="Williams T.A."/>
            <person name="Nakjang S."/>
            <person name="Noel C.J."/>
            <person name="Swan D.C."/>
            <person name="Goldberg A.V."/>
            <person name="Harris S.R."/>
            <person name="Weinmaier T."/>
            <person name="Markert S."/>
            <person name="Becher D."/>
            <person name="Bernhardt J."/>
            <person name="Dagan T."/>
            <person name="Hacker C."/>
            <person name="Lucocq J.M."/>
            <person name="Schweder T."/>
            <person name="Rattei T."/>
            <person name="Hall N."/>
            <person name="Hirt R.P."/>
            <person name="Embley T.M."/>
        </authorList>
    </citation>
    <scope>NUCLEOTIDE SEQUENCE [LARGE SCALE GENOMIC DNA]</scope>
</reference>
<accession>L7K009</accession>
<dbReference type="HOGENOM" id="CLU_1240897_0_0_1"/>
<evidence type="ECO:0000256" key="1">
    <source>
        <dbReference type="SAM" id="Phobius"/>
    </source>
</evidence>
<dbReference type="AlphaFoldDB" id="L7K009"/>